<gene>
    <name evidence="7" type="ORF">CBP51_15955</name>
</gene>
<dbReference type="Gene3D" id="2.40.30.170">
    <property type="match status" value="1"/>
</dbReference>
<dbReference type="Gene3D" id="2.40.420.20">
    <property type="match status" value="1"/>
</dbReference>
<dbReference type="InterPro" id="IPR058792">
    <property type="entry name" value="Beta-barrel_RND_2"/>
</dbReference>
<proteinExistence type="inferred from homology"/>
<dbReference type="NCBIfam" id="TIGR01730">
    <property type="entry name" value="RND_mfp"/>
    <property type="match status" value="1"/>
</dbReference>
<dbReference type="GO" id="GO:1990281">
    <property type="term" value="C:efflux pump complex"/>
    <property type="evidence" value="ECO:0007669"/>
    <property type="project" value="TreeGrafter"/>
</dbReference>
<dbReference type="GO" id="GO:0015562">
    <property type="term" value="F:efflux transmembrane transporter activity"/>
    <property type="evidence" value="ECO:0007669"/>
    <property type="project" value="TreeGrafter"/>
</dbReference>
<sequence>MNNAKSIGIAVASLVGIFLIVAGVKTGQIMAMVSAGESAPPVTETVSTFTAEMQSWPNSYTAMGTVEASEGIVIAAEVAGKVKEIRFKSGEQVKKGTVLLVQESGNEQAQLSAADARLRLAKSNYDRLVELRKRNTVSQSELDAALQQMESAQGDVNDLKTTLEKKIVRAPFDGRLGIRKVDLGQDLQVGGELVSLQATNTVRVNFPVPQFWLVQMTRGLPVDVNVGDGSDKTISGEITAIGAEISPVTRNAIVQSYLQNENNLLIPGMAVETKVTLSNPQEVLAVPSTAVIYAPFGDTVFVIEPGEAAGSFKARQQFVRLGKARGDFVEIVDGLKPGEVVASAGAFKLLNGQAVTVGSLPTPEYKLAPTPEDS</sequence>
<protein>
    <submittedName>
        <fullName evidence="7">Efflux transporter periplasmic adaptor subunit</fullName>
    </submittedName>
</protein>
<feature type="transmembrane region" description="Helical" evidence="3">
    <location>
        <begin position="6"/>
        <end position="24"/>
    </location>
</feature>
<comment type="similarity">
    <text evidence="1">Belongs to the membrane fusion protein (MFP) (TC 8.A.1) family.</text>
</comment>
<accession>A0A266Q4V6</accession>
<dbReference type="InterPro" id="IPR058649">
    <property type="entry name" value="CzcB_C"/>
</dbReference>
<dbReference type="Gene3D" id="2.40.50.100">
    <property type="match status" value="1"/>
</dbReference>
<organism evidence="7 8">
    <name type="scientific">Cellvibrio mixtus</name>
    <dbReference type="NCBI Taxonomy" id="39650"/>
    <lineage>
        <taxon>Bacteria</taxon>
        <taxon>Pseudomonadati</taxon>
        <taxon>Pseudomonadota</taxon>
        <taxon>Gammaproteobacteria</taxon>
        <taxon>Cellvibrionales</taxon>
        <taxon>Cellvibrionaceae</taxon>
        <taxon>Cellvibrio</taxon>
    </lineage>
</organism>
<dbReference type="InterPro" id="IPR058647">
    <property type="entry name" value="BSH_CzcB-like"/>
</dbReference>
<dbReference type="SUPFAM" id="SSF111369">
    <property type="entry name" value="HlyD-like secretion proteins"/>
    <property type="match status" value="1"/>
</dbReference>
<keyword evidence="3" id="KW-1133">Transmembrane helix</keyword>
<dbReference type="Proteomes" id="UP000216101">
    <property type="component" value="Unassembled WGS sequence"/>
</dbReference>
<comment type="caution">
    <text evidence="7">The sequence shown here is derived from an EMBL/GenBank/DDBJ whole genome shotgun (WGS) entry which is preliminary data.</text>
</comment>
<keyword evidence="2" id="KW-0175">Coiled coil</keyword>
<dbReference type="EMBL" id="NHNI01000002">
    <property type="protein sequence ID" value="OZY84666.1"/>
    <property type="molecule type" value="Genomic_DNA"/>
</dbReference>
<feature type="domain" description="CzcB-like C-terminal circularly permuted SH3-like" evidence="6">
    <location>
        <begin position="284"/>
        <end position="349"/>
    </location>
</feature>
<evidence type="ECO:0000256" key="3">
    <source>
        <dbReference type="SAM" id="Phobius"/>
    </source>
</evidence>
<evidence type="ECO:0000313" key="7">
    <source>
        <dbReference type="EMBL" id="OZY84666.1"/>
    </source>
</evidence>
<dbReference type="InterPro" id="IPR006143">
    <property type="entry name" value="RND_pump_MFP"/>
</dbReference>
<feature type="domain" description="CzcB-like barrel-sandwich hybrid" evidence="5">
    <location>
        <begin position="73"/>
        <end position="189"/>
    </location>
</feature>
<dbReference type="STRING" id="1209072.GCA_000766945_00528"/>
<dbReference type="Gene3D" id="1.10.287.470">
    <property type="entry name" value="Helix hairpin bin"/>
    <property type="match status" value="1"/>
</dbReference>
<evidence type="ECO:0000256" key="1">
    <source>
        <dbReference type="ARBA" id="ARBA00009477"/>
    </source>
</evidence>
<evidence type="ECO:0000259" key="4">
    <source>
        <dbReference type="Pfam" id="PF25954"/>
    </source>
</evidence>
<feature type="coiled-coil region" evidence="2">
    <location>
        <begin position="128"/>
        <end position="162"/>
    </location>
</feature>
<name>A0A266Q4V6_9GAMM</name>
<evidence type="ECO:0000256" key="2">
    <source>
        <dbReference type="SAM" id="Coils"/>
    </source>
</evidence>
<reference evidence="8" key="1">
    <citation type="submission" date="2017-05" db="EMBL/GenBank/DDBJ databases">
        <authorList>
            <person name="Barney B.M."/>
        </authorList>
    </citation>
    <scope>NUCLEOTIDE SEQUENCE [LARGE SCALE GENOMIC DNA]</scope>
    <source>
        <strain evidence="8">PSBB022</strain>
    </source>
</reference>
<dbReference type="PANTHER" id="PTHR30469">
    <property type="entry name" value="MULTIDRUG RESISTANCE PROTEIN MDTA"/>
    <property type="match status" value="1"/>
</dbReference>
<evidence type="ECO:0000313" key="8">
    <source>
        <dbReference type="Proteomes" id="UP000216101"/>
    </source>
</evidence>
<dbReference type="RefSeq" id="WP_078042461.1">
    <property type="nucleotide sequence ID" value="NZ_NHNI01000002.1"/>
</dbReference>
<dbReference type="PANTHER" id="PTHR30469:SF11">
    <property type="entry name" value="BLL4320 PROTEIN"/>
    <property type="match status" value="1"/>
</dbReference>
<feature type="domain" description="CusB-like beta-barrel" evidence="4">
    <location>
        <begin position="203"/>
        <end position="275"/>
    </location>
</feature>
<dbReference type="Pfam" id="PF25975">
    <property type="entry name" value="CzcB_C"/>
    <property type="match status" value="1"/>
</dbReference>
<dbReference type="Pfam" id="PF25954">
    <property type="entry name" value="Beta-barrel_RND_2"/>
    <property type="match status" value="1"/>
</dbReference>
<evidence type="ECO:0000259" key="5">
    <source>
        <dbReference type="Pfam" id="PF25973"/>
    </source>
</evidence>
<dbReference type="AlphaFoldDB" id="A0A266Q4V6"/>
<keyword evidence="3" id="KW-0812">Transmembrane</keyword>
<dbReference type="Pfam" id="PF25973">
    <property type="entry name" value="BSH_CzcB"/>
    <property type="match status" value="1"/>
</dbReference>
<keyword evidence="8" id="KW-1185">Reference proteome</keyword>
<evidence type="ECO:0000259" key="6">
    <source>
        <dbReference type="Pfam" id="PF25975"/>
    </source>
</evidence>
<keyword evidence="3" id="KW-0472">Membrane</keyword>